<dbReference type="RefSeq" id="WP_064920171.1">
    <property type="nucleotide sequence ID" value="NZ_LZJK01000020.1"/>
</dbReference>
<dbReference type="PANTHER" id="PTHR11469:SF1">
    <property type="entry name" value="GLUCOSE-6-PHOSPHATE ISOMERASE"/>
    <property type="match status" value="1"/>
</dbReference>
<name>A0A1A2XS73_MYCSD</name>
<feature type="active site" description="Proton donor" evidence="8">
    <location>
        <position position="358"/>
    </location>
</feature>
<dbReference type="GO" id="GO:0004347">
    <property type="term" value="F:glucose-6-phosphate isomerase activity"/>
    <property type="evidence" value="ECO:0007669"/>
    <property type="project" value="UniProtKB-UniRule"/>
</dbReference>
<gene>
    <name evidence="8" type="primary">pgi</name>
    <name evidence="10" type="ORF">A5710_03485</name>
</gene>
<dbReference type="PROSITE" id="PS51463">
    <property type="entry name" value="P_GLUCOSE_ISOMERASE_3"/>
    <property type="match status" value="1"/>
</dbReference>
<evidence type="ECO:0000256" key="8">
    <source>
        <dbReference type="HAMAP-Rule" id="MF_00473"/>
    </source>
</evidence>
<keyword evidence="6 8" id="KW-0413">Isomerase</keyword>
<evidence type="ECO:0000256" key="5">
    <source>
        <dbReference type="ARBA" id="ARBA00023152"/>
    </source>
</evidence>
<sequence>MSSVQQIPDITATPAWDALRKHHQAIADTHLRQLFADDPERGQKFTVTVGDLYIDYSKHRITEETVGLLLDLARAAGLQDRRDAMFAGVHINTSEDRAVLHTALRLPRNADLNVDGQDVVAEVHAVLDAMGDFTDRLRSGEWTGATGKRIETVVNIGIGGSDLGPVMVDRALRHYADAGISARFVSNVDPADLTAKLAGLDPATTVFIVASKTFSTLETLTNATAARRWLTDALGDAAVSKHFVAVSTNAERVAQFGIDTANMFGFWDWVGGRYSVDSAIGLSVMAVIGRERFAEFLAGFHIVDEHFRTAPLESNAPALLGLIGLWYSNFFGAQSRAVLPYANDLDRFAAYLQQLTMESNGKSTRADGTPVTTDTGEIFWGEPGTNGQHAFYQLLHQGTRLVPADFIGFAQPLDDLATADGTGSMHDLLMSNFFAQTQVLAFGKTAEEIAAEGTPADVVAHKVMPGNRPSTSILATRLTPSVLGQLIALYEHQVFTEGVVWGIDSFDQWGVELGKTQAKALLPVLTDDASPQPQTDSSTDALVRRYRVERGRAM</sequence>
<dbReference type="SUPFAM" id="SSF53697">
    <property type="entry name" value="SIS domain"/>
    <property type="match status" value="1"/>
</dbReference>
<evidence type="ECO:0000256" key="2">
    <source>
        <dbReference type="ARBA" id="ARBA00006604"/>
    </source>
</evidence>
<dbReference type="InterPro" id="IPR046348">
    <property type="entry name" value="SIS_dom_sf"/>
</dbReference>
<evidence type="ECO:0000313" key="11">
    <source>
        <dbReference type="Proteomes" id="UP000093943"/>
    </source>
</evidence>
<evidence type="ECO:0000256" key="6">
    <source>
        <dbReference type="ARBA" id="ARBA00023235"/>
    </source>
</evidence>
<evidence type="ECO:0000256" key="1">
    <source>
        <dbReference type="ARBA" id="ARBA00004926"/>
    </source>
</evidence>
<comment type="catalytic activity">
    <reaction evidence="7 8 9">
        <text>alpha-D-glucose 6-phosphate = beta-D-fructose 6-phosphate</text>
        <dbReference type="Rhea" id="RHEA:11816"/>
        <dbReference type="ChEBI" id="CHEBI:57634"/>
        <dbReference type="ChEBI" id="CHEBI:58225"/>
        <dbReference type="EC" id="5.3.1.9"/>
    </reaction>
</comment>
<dbReference type="GO" id="GO:0005829">
    <property type="term" value="C:cytosol"/>
    <property type="evidence" value="ECO:0007669"/>
    <property type="project" value="TreeGrafter"/>
</dbReference>
<evidence type="ECO:0000256" key="4">
    <source>
        <dbReference type="ARBA" id="ARBA00022490"/>
    </source>
</evidence>
<dbReference type="NCBIfam" id="NF001211">
    <property type="entry name" value="PRK00179.1"/>
    <property type="match status" value="1"/>
</dbReference>
<comment type="similarity">
    <text evidence="2 8 9">Belongs to the GPI family.</text>
</comment>
<evidence type="ECO:0000256" key="7">
    <source>
        <dbReference type="ARBA" id="ARBA00029321"/>
    </source>
</evidence>
<keyword evidence="5 8" id="KW-0324">Glycolysis</keyword>
<dbReference type="CDD" id="cd05015">
    <property type="entry name" value="SIS_PGI_1"/>
    <property type="match status" value="1"/>
</dbReference>
<comment type="pathway">
    <text evidence="8">Carbohydrate biosynthesis; gluconeogenesis.</text>
</comment>
<comment type="caution">
    <text evidence="10">The sequence shown here is derived from an EMBL/GenBank/DDBJ whole genome shotgun (WGS) entry which is preliminary data.</text>
</comment>
<dbReference type="EC" id="5.3.1.9" evidence="8"/>
<dbReference type="InterPro" id="IPR023096">
    <property type="entry name" value="G6P_Isomerase_C"/>
</dbReference>
<evidence type="ECO:0000256" key="9">
    <source>
        <dbReference type="RuleBase" id="RU000612"/>
    </source>
</evidence>
<dbReference type="PANTHER" id="PTHR11469">
    <property type="entry name" value="GLUCOSE-6-PHOSPHATE ISOMERASE"/>
    <property type="match status" value="1"/>
</dbReference>
<dbReference type="OrthoDB" id="140919at2"/>
<comment type="subcellular location">
    <subcellularLocation>
        <location evidence="8">Cytoplasm</location>
    </subcellularLocation>
</comment>
<dbReference type="GO" id="GO:0006096">
    <property type="term" value="P:glycolytic process"/>
    <property type="evidence" value="ECO:0007669"/>
    <property type="project" value="UniProtKB-UniRule"/>
</dbReference>
<dbReference type="GO" id="GO:0097367">
    <property type="term" value="F:carbohydrate derivative binding"/>
    <property type="evidence" value="ECO:0007669"/>
    <property type="project" value="InterPro"/>
</dbReference>
<dbReference type="EMBL" id="LZKG01000102">
    <property type="protein sequence ID" value="OBI28590.1"/>
    <property type="molecule type" value="Genomic_DNA"/>
</dbReference>
<dbReference type="CDD" id="cd05016">
    <property type="entry name" value="SIS_PGI_2"/>
    <property type="match status" value="1"/>
</dbReference>
<dbReference type="PRINTS" id="PR00662">
    <property type="entry name" value="G6PISOMERASE"/>
</dbReference>
<evidence type="ECO:0000313" key="10">
    <source>
        <dbReference type="EMBL" id="OBI28590.1"/>
    </source>
</evidence>
<protein>
    <recommendedName>
        <fullName evidence="8">Glucose-6-phosphate isomerase</fullName>
        <shortName evidence="8">GPI</shortName>
        <ecNumber evidence="8">5.3.1.9</ecNumber>
    </recommendedName>
    <alternativeName>
        <fullName evidence="8">Phosphoglucose isomerase</fullName>
        <shortName evidence="8">PGI</shortName>
    </alternativeName>
    <alternativeName>
        <fullName evidence="8">Phosphohexose isomerase</fullName>
        <shortName evidence="8">PHI</shortName>
    </alternativeName>
</protein>
<comment type="pathway">
    <text evidence="1 8 9">Carbohydrate degradation; glycolysis; D-glyceraldehyde 3-phosphate and glycerone phosphate from D-glucose: step 2/4.</text>
</comment>
<dbReference type="GO" id="GO:0048029">
    <property type="term" value="F:monosaccharide binding"/>
    <property type="evidence" value="ECO:0007669"/>
    <property type="project" value="TreeGrafter"/>
</dbReference>
<dbReference type="Gene3D" id="3.40.50.10490">
    <property type="entry name" value="Glucose-6-phosphate isomerase like protein, domain 1"/>
    <property type="match status" value="2"/>
</dbReference>
<proteinExistence type="inferred from homology"/>
<dbReference type="AlphaFoldDB" id="A0A1A2XS73"/>
<keyword evidence="3 8" id="KW-0312">Gluconeogenesis</keyword>
<dbReference type="HAMAP" id="MF_00473">
    <property type="entry name" value="G6P_isomerase"/>
    <property type="match status" value="1"/>
</dbReference>
<dbReference type="Pfam" id="PF00342">
    <property type="entry name" value="PGI"/>
    <property type="match status" value="1"/>
</dbReference>
<dbReference type="GO" id="GO:0051156">
    <property type="term" value="P:glucose 6-phosphate metabolic process"/>
    <property type="evidence" value="ECO:0007669"/>
    <property type="project" value="TreeGrafter"/>
</dbReference>
<accession>A0A1A2XS73</accession>
<dbReference type="InterPro" id="IPR001672">
    <property type="entry name" value="G6P_Isomerase"/>
</dbReference>
<dbReference type="PROSITE" id="PS00174">
    <property type="entry name" value="P_GLUCOSE_ISOMERASE_2"/>
    <property type="match status" value="1"/>
</dbReference>
<dbReference type="Gene3D" id="1.10.1390.10">
    <property type="match status" value="1"/>
</dbReference>
<feature type="active site" evidence="8">
    <location>
        <position position="515"/>
    </location>
</feature>
<dbReference type="InterPro" id="IPR035476">
    <property type="entry name" value="SIS_PGI_1"/>
</dbReference>
<keyword evidence="4 8" id="KW-0963">Cytoplasm</keyword>
<dbReference type="GO" id="GO:0006094">
    <property type="term" value="P:gluconeogenesis"/>
    <property type="evidence" value="ECO:0007669"/>
    <property type="project" value="UniProtKB-UniRule"/>
</dbReference>
<dbReference type="UniPathway" id="UPA00138"/>
<comment type="function">
    <text evidence="8">Catalyzes the reversible isomerization of glucose-6-phosphate to fructose-6-phosphate.</text>
</comment>
<dbReference type="FunFam" id="3.40.50.10490:FF:000018">
    <property type="entry name" value="Glucose-6-phosphate isomerase"/>
    <property type="match status" value="1"/>
</dbReference>
<dbReference type="InterPro" id="IPR018189">
    <property type="entry name" value="Phosphoglucose_isomerase_CS"/>
</dbReference>
<dbReference type="PROSITE" id="PS00765">
    <property type="entry name" value="P_GLUCOSE_ISOMERASE_1"/>
    <property type="match status" value="1"/>
</dbReference>
<feature type="active site" evidence="8">
    <location>
        <position position="389"/>
    </location>
</feature>
<dbReference type="InterPro" id="IPR035482">
    <property type="entry name" value="SIS_PGI_2"/>
</dbReference>
<dbReference type="Proteomes" id="UP000093943">
    <property type="component" value="Unassembled WGS sequence"/>
</dbReference>
<organism evidence="10 11">
    <name type="scientific">Mycolicibacter sinensis (strain JDM601)</name>
    <name type="common">Mycobacterium sinense</name>
    <dbReference type="NCBI Taxonomy" id="875328"/>
    <lineage>
        <taxon>Bacteria</taxon>
        <taxon>Bacillati</taxon>
        <taxon>Actinomycetota</taxon>
        <taxon>Actinomycetes</taxon>
        <taxon>Mycobacteriales</taxon>
        <taxon>Mycobacteriaceae</taxon>
        <taxon>Mycolicibacter</taxon>
    </lineage>
</organism>
<reference evidence="11" key="1">
    <citation type="submission" date="2016-06" db="EMBL/GenBank/DDBJ databases">
        <authorList>
            <person name="Sutton G."/>
            <person name="Brinkac L."/>
            <person name="Sanka R."/>
            <person name="Adams M."/>
            <person name="Lau E."/>
            <person name="Sam S."/>
            <person name="Sreng N."/>
            <person name="Him V."/>
            <person name="Kerleguer A."/>
            <person name="Cheng S."/>
        </authorList>
    </citation>
    <scope>NUCLEOTIDE SEQUENCE [LARGE SCALE GENOMIC DNA]</scope>
    <source>
        <strain evidence="11">E1876</strain>
    </source>
</reference>
<dbReference type="UniPathway" id="UPA00109">
    <property type="reaction ID" value="UER00181"/>
</dbReference>
<evidence type="ECO:0000256" key="3">
    <source>
        <dbReference type="ARBA" id="ARBA00022432"/>
    </source>
</evidence>